<evidence type="ECO:0000313" key="1">
    <source>
        <dbReference type="EMBL" id="MEQ2236794.1"/>
    </source>
</evidence>
<accession>A0ABV0TV49</accession>
<gene>
    <name evidence="1" type="ORF">ILYODFUR_016331</name>
</gene>
<dbReference type="EMBL" id="JAHRIQ010047821">
    <property type="protein sequence ID" value="MEQ2236794.1"/>
    <property type="molecule type" value="Genomic_DNA"/>
</dbReference>
<proteinExistence type="predicted"/>
<sequence>KKPQHCAIGVTEVFVAEQNSVFRMMRKLAHKVGLCITQGSFHSKMQTKEQKKVLLVTTGLVLSHAEQTAKCLASAEEDSRGVFAKNSSYRYLCMLEDQKYNQSSFLLNKYKDLQKIRCSSQCRHTC</sequence>
<name>A0ABV0TV49_9TELE</name>
<evidence type="ECO:0000313" key="2">
    <source>
        <dbReference type="Proteomes" id="UP001482620"/>
    </source>
</evidence>
<protein>
    <submittedName>
        <fullName evidence="1">Uncharacterized protein</fullName>
    </submittedName>
</protein>
<reference evidence="1 2" key="1">
    <citation type="submission" date="2021-06" db="EMBL/GenBank/DDBJ databases">
        <authorList>
            <person name="Palmer J.M."/>
        </authorList>
    </citation>
    <scope>NUCLEOTIDE SEQUENCE [LARGE SCALE GENOMIC DNA]</scope>
    <source>
        <strain evidence="2">if_2019</strain>
        <tissue evidence="1">Muscle</tissue>
    </source>
</reference>
<dbReference type="Proteomes" id="UP001482620">
    <property type="component" value="Unassembled WGS sequence"/>
</dbReference>
<keyword evidence="2" id="KW-1185">Reference proteome</keyword>
<organism evidence="1 2">
    <name type="scientific">Ilyodon furcidens</name>
    <name type="common">goldbreast splitfin</name>
    <dbReference type="NCBI Taxonomy" id="33524"/>
    <lineage>
        <taxon>Eukaryota</taxon>
        <taxon>Metazoa</taxon>
        <taxon>Chordata</taxon>
        <taxon>Craniata</taxon>
        <taxon>Vertebrata</taxon>
        <taxon>Euteleostomi</taxon>
        <taxon>Actinopterygii</taxon>
        <taxon>Neopterygii</taxon>
        <taxon>Teleostei</taxon>
        <taxon>Neoteleostei</taxon>
        <taxon>Acanthomorphata</taxon>
        <taxon>Ovalentaria</taxon>
        <taxon>Atherinomorphae</taxon>
        <taxon>Cyprinodontiformes</taxon>
        <taxon>Goodeidae</taxon>
        <taxon>Ilyodon</taxon>
    </lineage>
</organism>
<comment type="caution">
    <text evidence="1">The sequence shown here is derived from an EMBL/GenBank/DDBJ whole genome shotgun (WGS) entry which is preliminary data.</text>
</comment>
<feature type="non-terminal residue" evidence="1">
    <location>
        <position position="1"/>
    </location>
</feature>